<evidence type="ECO:0000256" key="1">
    <source>
        <dbReference type="SAM" id="SignalP"/>
    </source>
</evidence>
<keyword evidence="3" id="KW-1185">Reference proteome</keyword>
<name>A0A2S7SST6_9BACT</name>
<comment type="caution">
    <text evidence="2">The sequence shown here is derived from an EMBL/GenBank/DDBJ whole genome shotgun (WGS) entry which is preliminary data.</text>
</comment>
<feature type="signal peptide" evidence="1">
    <location>
        <begin position="1"/>
        <end position="19"/>
    </location>
</feature>
<sequence>MKYTLLIFLAAATCFGCNNTTTTTTTTTTFDSTTTIVNVPDSRHELFVLDSVLKQYETPMQRFKASIVTPTKITGAKGTVINVNAPDLETVSGKPLGNHIDIELKELTTTEELARDRAATVSDGKLLVSGGAYYINMTSGGEQLRLKAGKTLAVQFPKNTTEGMSLFYGQRDSLGQMNWKGGERGFTEIGTASVPVERVRSDADYEGETAEIAVNETERKEYTKKGALTSKLYDQMGIENLGWINCDRFRGNDNVTAAIVAIDKADSVKFISAYLVFKDINSVLQSYYETSTQEFAFRGIPVGAKAALIAIGIKNGKMFTAKSKIVITDNRKVLVKLKETPDNEVANLFKLN</sequence>
<gene>
    <name evidence="2" type="ORF">CJD36_017195</name>
</gene>
<organism evidence="2 3">
    <name type="scientific">Flavipsychrobacter stenotrophus</name>
    <dbReference type="NCBI Taxonomy" id="2077091"/>
    <lineage>
        <taxon>Bacteria</taxon>
        <taxon>Pseudomonadati</taxon>
        <taxon>Bacteroidota</taxon>
        <taxon>Chitinophagia</taxon>
        <taxon>Chitinophagales</taxon>
        <taxon>Chitinophagaceae</taxon>
        <taxon>Flavipsychrobacter</taxon>
    </lineage>
</organism>
<evidence type="ECO:0000313" key="2">
    <source>
        <dbReference type="EMBL" id="PQJ09667.1"/>
    </source>
</evidence>
<evidence type="ECO:0000313" key="3">
    <source>
        <dbReference type="Proteomes" id="UP000239872"/>
    </source>
</evidence>
<dbReference type="RefSeq" id="WP_105040439.1">
    <property type="nucleotide sequence ID" value="NZ_PPSL01000005.1"/>
</dbReference>
<dbReference type="Proteomes" id="UP000239872">
    <property type="component" value="Unassembled WGS sequence"/>
</dbReference>
<reference evidence="2 3" key="1">
    <citation type="submission" date="2018-01" db="EMBL/GenBank/DDBJ databases">
        <title>A novel member of the phylum Bacteroidetes isolated from glacier ice.</title>
        <authorList>
            <person name="Liu Q."/>
            <person name="Xin Y.-H."/>
        </authorList>
    </citation>
    <scope>NUCLEOTIDE SEQUENCE [LARGE SCALE GENOMIC DNA]</scope>
    <source>
        <strain evidence="2 3">RB1R16</strain>
    </source>
</reference>
<protein>
    <recommendedName>
        <fullName evidence="4">DUF5689 domain-containing protein</fullName>
    </recommendedName>
</protein>
<keyword evidence="1" id="KW-0732">Signal</keyword>
<accession>A0A2S7SST6</accession>
<evidence type="ECO:0008006" key="4">
    <source>
        <dbReference type="Google" id="ProtNLM"/>
    </source>
</evidence>
<proteinExistence type="predicted"/>
<feature type="chain" id="PRO_5015777642" description="DUF5689 domain-containing protein" evidence="1">
    <location>
        <begin position="20"/>
        <end position="352"/>
    </location>
</feature>
<dbReference type="EMBL" id="PPSL01000005">
    <property type="protein sequence ID" value="PQJ09667.1"/>
    <property type="molecule type" value="Genomic_DNA"/>
</dbReference>
<dbReference type="AlphaFoldDB" id="A0A2S7SST6"/>
<dbReference type="OrthoDB" id="1488726at2"/>